<proteinExistence type="predicted"/>
<evidence type="ECO:0000259" key="1">
    <source>
        <dbReference type="PROSITE" id="PS50011"/>
    </source>
</evidence>
<reference evidence="2 3" key="1">
    <citation type="submission" date="2014-11" db="EMBL/GenBank/DDBJ databases">
        <authorList>
            <person name="Wibberg Daniel"/>
        </authorList>
    </citation>
    <scope>NUCLEOTIDE SEQUENCE [LARGE SCALE GENOMIC DNA]</scope>
    <source>
        <strain evidence="2">Rhizoctonia solani AG1-IB 7/3/14</strain>
    </source>
</reference>
<evidence type="ECO:0000313" key="3">
    <source>
        <dbReference type="Proteomes" id="UP000059188"/>
    </source>
</evidence>
<dbReference type="Gene3D" id="1.10.510.10">
    <property type="entry name" value="Transferase(Phosphotransferase) domain 1"/>
    <property type="match status" value="1"/>
</dbReference>
<dbReference type="Proteomes" id="UP000059188">
    <property type="component" value="Unassembled WGS sequence"/>
</dbReference>
<keyword evidence="3" id="KW-1185">Reference proteome</keyword>
<organism evidence="2 3">
    <name type="scientific">Thanatephorus cucumeris (strain AG1-IB / isolate 7/3/14)</name>
    <name type="common">Lettuce bottom rot fungus</name>
    <name type="synonym">Rhizoctonia solani</name>
    <dbReference type="NCBI Taxonomy" id="1108050"/>
    <lineage>
        <taxon>Eukaryota</taxon>
        <taxon>Fungi</taxon>
        <taxon>Dikarya</taxon>
        <taxon>Basidiomycota</taxon>
        <taxon>Agaricomycotina</taxon>
        <taxon>Agaricomycetes</taxon>
        <taxon>Cantharellales</taxon>
        <taxon>Ceratobasidiaceae</taxon>
        <taxon>Rhizoctonia</taxon>
        <taxon>Rhizoctonia solani AG-1</taxon>
    </lineage>
</organism>
<dbReference type="SUPFAM" id="SSF56112">
    <property type="entry name" value="Protein kinase-like (PK-like)"/>
    <property type="match status" value="1"/>
</dbReference>
<accession>A0A0B7FBL9</accession>
<dbReference type="Pfam" id="PF07714">
    <property type="entry name" value="PK_Tyr_Ser-Thr"/>
    <property type="match status" value="1"/>
</dbReference>
<sequence length="218" mass="24242">MSPFVRSWWGIDGGTWAALDFPSCARRLCDIELSRLGESDVTSQLERMCVLKLEDALHELAKCRCPDLTQQVTFLGNGGDVPITSGFYDIYQASLAGYQGFVAVKLSAKAVLEHVVNELRVVSSLEHSNVLPCLGYIITELRGSAVYDSSSLSQQMIGIVYPWMDLNLRDYLKVWPEANRAYLCNQIIEGLMYLHNAGAIHGDLRSGRYRSQGLGAQF</sequence>
<dbReference type="AlphaFoldDB" id="A0A0B7FBL9"/>
<dbReference type="InterPro" id="IPR001245">
    <property type="entry name" value="Ser-Thr/Tyr_kinase_cat_dom"/>
</dbReference>
<gene>
    <name evidence="2" type="ORF">RSOLAG1IB_06442</name>
</gene>
<dbReference type="InterPro" id="IPR011009">
    <property type="entry name" value="Kinase-like_dom_sf"/>
</dbReference>
<dbReference type="GO" id="GO:0005524">
    <property type="term" value="F:ATP binding"/>
    <property type="evidence" value="ECO:0007669"/>
    <property type="project" value="InterPro"/>
</dbReference>
<feature type="domain" description="Protein kinase" evidence="1">
    <location>
        <begin position="69"/>
        <end position="218"/>
    </location>
</feature>
<dbReference type="STRING" id="1108050.A0A0B7FBL9"/>
<protein>
    <recommendedName>
        <fullName evidence="1">Protein kinase domain-containing protein</fullName>
    </recommendedName>
</protein>
<dbReference type="Gene3D" id="3.30.200.20">
    <property type="entry name" value="Phosphorylase Kinase, domain 1"/>
    <property type="match status" value="1"/>
</dbReference>
<name>A0A0B7FBL9_THACB</name>
<dbReference type="EMBL" id="LN679112">
    <property type="protein sequence ID" value="CEL53587.1"/>
    <property type="molecule type" value="Genomic_DNA"/>
</dbReference>
<dbReference type="InterPro" id="IPR000719">
    <property type="entry name" value="Prot_kinase_dom"/>
</dbReference>
<dbReference type="GO" id="GO:0004672">
    <property type="term" value="F:protein kinase activity"/>
    <property type="evidence" value="ECO:0007669"/>
    <property type="project" value="InterPro"/>
</dbReference>
<dbReference type="PROSITE" id="PS50011">
    <property type="entry name" value="PROTEIN_KINASE_DOM"/>
    <property type="match status" value="1"/>
</dbReference>
<evidence type="ECO:0000313" key="2">
    <source>
        <dbReference type="EMBL" id="CEL53587.1"/>
    </source>
</evidence>